<evidence type="ECO:0000256" key="3">
    <source>
        <dbReference type="ARBA" id="ARBA00011738"/>
    </source>
</evidence>
<gene>
    <name evidence="9 11" type="primary">hisC</name>
    <name evidence="11" type="ORF">F4Y08_05610</name>
</gene>
<dbReference type="InterPro" id="IPR001917">
    <property type="entry name" value="Aminotrans_II_pyridoxalP_BS"/>
</dbReference>
<dbReference type="SUPFAM" id="SSF53383">
    <property type="entry name" value="PLP-dependent transferases"/>
    <property type="match status" value="1"/>
</dbReference>
<evidence type="ECO:0000256" key="6">
    <source>
        <dbReference type="ARBA" id="ARBA00022679"/>
    </source>
</evidence>
<keyword evidence="8 9" id="KW-0368">Histidine biosynthesis</keyword>
<dbReference type="InterPro" id="IPR004839">
    <property type="entry name" value="Aminotransferase_I/II_large"/>
</dbReference>
<accession>A0A6B1DSZ5</accession>
<dbReference type="GO" id="GO:0030170">
    <property type="term" value="F:pyridoxal phosphate binding"/>
    <property type="evidence" value="ECO:0007669"/>
    <property type="project" value="InterPro"/>
</dbReference>
<dbReference type="Gene3D" id="3.40.640.10">
    <property type="entry name" value="Type I PLP-dependent aspartate aminotransferase-like (Major domain)"/>
    <property type="match status" value="1"/>
</dbReference>
<dbReference type="Gene3D" id="3.90.1150.10">
    <property type="entry name" value="Aspartate Aminotransferase, domain 1"/>
    <property type="match status" value="1"/>
</dbReference>
<evidence type="ECO:0000256" key="5">
    <source>
        <dbReference type="ARBA" id="ARBA00022605"/>
    </source>
</evidence>
<reference evidence="11" key="1">
    <citation type="submission" date="2019-09" db="EMBL/GenBank/DDBJ databases">
        <title>Characterisation of the sponge microbiome using genome-centric metagenomics.</title>
        <authorList>
            <person name="Engelberts J.P."/>
            <person name="Robbins S.J."/>
            <person name="De Goeij J.M."/>
            <person name="Aranda M."/>
            <person name="Bell S.C."/>
            <person name="Webster N.S."/>
        </authorList>
    </citation>
    <scope>NUCLEOTIDE SEQUENCE</scope>
    <source>
        <strain evidence="11">SB0662_bin_9</strain>
    </source>
</reference>
<evidence type="ECO:0000259" key="10">
    <source>
        <dbReference type="Pfam" id="PF00155"/>
    </source>
</evidence>
<dbReference type="PANTHER" id="PTHR42885:SF2">
    <property type="entry name" value="HISTIDINOL-PHOSPHATE AMINOTRANSFERASE"/>
    <property type="match status" value="1"/>
</dbReference>
<dbReference type="EMBL" id="VXPY01000036">
    <property type="protein sequence ID" value="MYD89803.1"/>
    <property type="molecule type" value="Genomic_DNA"/>
</dbReference>
<dbReference type="GO" id="GO:0004400">
    <property type="term" value="F:histidinol-phosphate transaminase activity"/>
    <property type="evidence" value="ECO:0007669"/>
    <property type="project" value="UniProtKB-UniRule"/>
</dbReference>
<evidence type="ECO:0000256" key="9">
    <source>
        <dbReference type="HAMAP-Rule" id="MF_01023"/>
    </source>
</evidence>
<comment type="catalytic activity">
    <reaction evidence="9">
        <text>L-histidinol phosphate + 2-oxoglutarate = 3-(imidazol-4-yl)-2-oxopropyl phosphate + L-glutamate</text>
        <dbReference type="Rhea" id="RHEA:23744"/>
        <dbReference type="ChEBI" id="CHEBI:16810"/>
        <dbReference type="ChEBI" id="CHEBI:29985"/>
        <dbReference type="ChEBI" id="CHEBI:57766"/>
        <dbReference type="ChEBI" id="CHEBI:57980"/>
        <dbReference type="EC" id="2.6.1.9"/>
    </reaction>
</comment>
<proteinExistence type="inferred from homology"/>
<dbReference type="AlphaFoldDB" id="A0A6B1DSZ5"/>
<comment type="pathway">
    <text evidence="9">Amino-acid biosynthesis; L-histidine biosynthesis; L-histidine from 5-phospho-alpha-D-ribose 1-diphosphate: step 7/9.</text>
</comment>
<evidence type="ECO:0000256" key="4">
    <source>
        <dbReference type="ARBA" id="ARBA00022576"/>
    </source>
</evidence>
<dbReference type="InterPro" id="IPR015424">
    <property type="entry name" value="PyrdxlP-dep_Trfase"/>
</dbReference>
<keyword evidence="7 9" id="KW-0663">Pyridoxal phosphate</keyword>
<evidence type="ECO:0000256" key="7">
    <source>
        <dbReference type="ARBA" id="ARBA00022898"/>
    </source>
</evidence>
<dbReference type="GO" id="GO:0000105">
    <property type="term" value="P:L-histidine biosynthetic process"/>
    <property type="evidence" value="ECO:0007669"/>
    <property type="project" value="UniProtKB-UniRule"/>
</dbReference>
<dbReference type="Pfam" id="PF00155">
    <property type="entry name" value="Aminotran_1_2"/>
    <property type="match status" value="1"/>
</dbReference>
<dbReference type="NCBIfam" id="TIGR01141">
    <property type="entry name" value="hisC"/>
    <property type="match status" value="1"/>
</dbReference>
<organism evidence="11">
    <name type="scientific">Caldilineaceae bacterium SB0662_bin_9</name>
    <dbReference type="NCBI Taxonomy" id="2605258"/>
    <lineage>
        <taxon>Bacteria</taxon>
        <taxon>Bacillati</taxon>
        <taxon>Chloroflexota</taxon>
        <taxon>Caldilineae</taxon>
        <taxon>Caldilineales</taxon>
        <taxon>Caldilineaceae</taxon>
    </lineage>
</organism>
<name>A0A6B1DSZ5_9CHLR</name>
<keyword evidence="6 9" id="KW-0808">Transferase</keyword>
<dbReference type="EC" id="2.6.1.9" evidence="9"/>
<dbReference type="InterPro" id="IPR015422">
    <property type="entry name" value="PyrdxlP-dep_Trfase_small"/>
</dbReference>
<dbReference type="CDD" id="cd00609">
    <property type="entry name" value="AAT_like"/>
    <property type="match status" value="1"/>
</dbReference>
<protein>
    <recommendedName>
        <fullName evidence="9">Histidinol-phosphate aminotransferase</fullName>
        <ecNumber evidence="9">2.6.1.9</ecNumber>
    </recommendedName>
    <alternativeName>
        <fullName evidence="9">Imidazole acetol-phosphate transaminase</fullName>
    </alternativeName>
</protein>
<evidence type="ECO:0000256" key="8">
    <source>
        <dbReference type="ARBA" id="ARBA00023102"/>
    </source>
</evidence>
<evidence type="ECO:0000256" key="2">
    <source>
        <dbReference type="ARBA" id="ARBA00007970"/>
    </source>
</evidence>
<feature type="modified residue" description="N6-(pyridoxal phosphate)lysine" evidence="9">
    <location>
        <position position="232"/>
    </location>
</feature>
<evidence type="ECO:0000256" key="1">
    <source>
        <dbReference type="ARBA" id="ARBA00001933"/>
    </source>
</evidence>
<dbReference type="PROSITE" id="PS00599">
    <property type="entry name" value="AA_TRANSFER_CLASS_2"/>
    <property type="match status" value="1"/>
</dbReference>
<comment type="cofactor">
    <cofactor evidence="1 9">
        <name>pyridoxal 5'-phosphate</name>
        <dbReference type="ChEBI" id="CHEBI:597326"/>
    </cofactor>
</comment>
<sequence length="371" mass="41015">MTAFDPSTLLNPVIKSLSAYKPVEPLDSLSTELGFRVEDLVKLDANENPYGPPRSVLEALASYDWYHIYPDSAQTRLRERLAALHGVPESMIAVGSGSDELLNNLSQMFLLPGDRILDMPPTFLMYSSNAHLYGAEVVEVPRRPDYSLNVEAVEAAVLNGRVGDGGPVKIVYAATPNNPTGTWLTDGEFERLLALPVLVVLDEAYVEFAGEPSRIACVAEHDNLVVLRTFSKAVGMAGLRLGWGVFPDWLMEQFWKFKQPYNVNQAALVAGLTGLEHWSEVQTVVDRIRAGQRQLWTGLAGISFLDPVPSAANFVLCQVRGRSALEVRDGLRRQGILVRYYDTPLLSGCIRISVGREDQIDRVLTALQEME</sequence>
<dbReference type="HAMAP" id="MF_01023">
    <property type="entry name" value="HisC_aminotrans_2"/>
    <property type="match status" value="1"/>
</dbReference>
<comment type="subunit">
    <text evidence="3 9">Homodimer.</text>
</comment>
<dbReference type="UniPathway" id="UPA00031">
    <property type="reaction ID" value="UER00012"/>
</dbReference>
<keyword evidence="5 9" id="KW-0028">Amino-acid biosynthesis</keyword>
<comment type="caution">
    <text evidence="11">The sequence shown here is derived from an EMBL/GenBank/DDBJ whole genome shotgun (WGS) entry which is preliminary data.</text>
</comment>
<feature type="domain" description="Aminotransferase class I/classII large" evidence="10">
    <location>
        <begin position="39"/>
        <end position="367"/>
    </location>
</feature>
<dbReference type="InterPro" id="IPR015421">
    <property type="entry name" value="PyrdxlP-dep_Trfase_major"/>
</dbReference>
<dbReference type="PANTHER" id="PTHR42885">
    <property type="entry name" value="HISTIDINOL-PHOSPHATE AMINOTRANSFERASE-RELATED"/>
    <property type="match status" value="1"/>
</dbReference>
<comment type="similarity">
    <text evidence="2 9">Belongs to the class-II pyridoxal-phosphate-dependent aminotransferase family. Histidinol-phosphate aminotransferase subfamily.</text>
</comment>
<dbReference type="InterPro" id="IPR005861">
    <property type="entry name" value="HisP_aminotrans"/>
</dbReference>
<keyword evidence="4 9" id="KW-0032">Aminotransferase</keyword>
<evidence type="ECO:0000313" key="11">
    <source>
        <dbReference type="EMBL" id="MYD89803.1"/>
    </source>
</evidence>